<protein>
    <submittedName>
        <fullName evidence="1">Uncharacterized protein</fullName>
    </submittedName>
</protein>
<organism evidence="1 2">
    <name type="scientific">Rhizopus oryzae</name>
    <name type="common">Mucormycosis agent</name>
    <name type="synonym">Rhizopus arrhizus var. delemar</name>
    <dbReference type="NCBI Taxonomy" id="64495"/>
    <lineage>
        <taxon>Eukaryota</taxon>
        <taxon>Fungi</taxon>
        <taxon>Fungi incertae sedis</taxon>
        <taxon>Mucoromycota</taxon>
        <taxon>Mucoromycotina</taxon>
        <taxon>Mucoromycetes</taxon>
        <taxon>Mucorales</taxon>
        <taxon>Mucorineae</taxon>
        <taxon>Rhizopodaceae</taxon>
        <taxon>Rhizopus</taxon>
    </lineage>
</organism>
<evidence type="ECO:0000313" key="1">
    <source>
        <dbReference type="EMBL" id="KAG1293941.1"/>
    </source>
</evidence>
<keyword evidence="2" id="KW-1185">Reference proteome</keyword>
<comment type="caution">
    <text evidence="1">The sequence shown here is derived from an EMBL/GenBank/DDBJ whole genome shotgun (WGS) entry which is preliminary data.</text>
</comment>
<name>A0A9P6WV70_RHIOR</name>
<reference evidence="1" key="1">
    <citation type="journal article" date="2020" name="Microb. Genom.">
        <title>Genetic diversity of clinical and environmental Mucorales isolates obtained from an investigation of mucormycosis cases among solid organ transplant recipients.</title>
        <authorList>
            <person name="Nguyen M.H."/>
            <person name="Kaul D."/>
            <person name="Muto C."/>
            <person name="Cheng S.J."/>
            <person name="Richter R.A."/>
            <person name="Bruno V.M."/>
            <person name="Liu G."/>
            <person name="Beyhan S."/>
            <person name="Sundermann A.J."/>
            <person name="Mounaud S."/>
            <person name="Pasculle A.W."/>
            <person name="Nierman W.C."/>
            <person name="Driscoll E."/>
            <person name="Cumbie R."/>
            <person name="Clancy C.J."/>
            <person name="Dupont C.L."/>
        </authorList>
    </citation>
    <scope>NUCLEOTIDE SEQUENCE</scope>
    <source>
        <strain evidence="1">GL11</strain>
    </source>
</reference>
<sequence length="100" mass="11144">MHPRSLLHLVWSQICQLLPLLWFPLVLMAPMVHPLLCHPHQHQYRSLSACGMPMGFKNPQPMISSVTASRFPWSLSPKPGCFRLTGSVPLGPSSTCMALL</sequence>
<gene>
    <name evidence="1" type="ORF">G6F64_013492</name>
</gene>
<dbReference type="Proteomes" id="UP000716291">
    <property type="component" value="Unassembled WGS sequence"/>
</dbReference>
<evidence type="ECO:0000313" key="2">
    <source>
        <dbReference type="Proteomes" id="UP000716291"/>
    </source>
</evidence>
<dbReference type="EMBL" id="JAANQT010005632">
    <property type="protein sequence ID" value="KAG1293941.1"/>
    <property type="molecule type" value="Genomic_DNA"/>
</dbReference>
<accession>A0A9P6WV70</accession>
<dbReference type="AlphaFoldDB" id="A0A9P6WV70"/>
<proteinExistence type="predicted"/>